<evidence type="ECO:0000256" key="5">
    <source>
        <dbReference type="ARBA" id="ARBA00022989"/>
    </source>
</evidence>
<dbReference type="FunFam" id="1.20.58.390:FF:000043">
    <property type="entry name" value="AcetylCholine Receptor"/>
    <property type="match status" value="1"/>
</dbReference>
<dbReference type="Proteomes" id="UP000271974">
    <property type="component" value="Unassembled WGS sequence"/>
</dbReference>
<evidence type="ECO:0000256" key="15">
    <source>
        <dbReference type="RuleBase" id="RU000687"/>
    </source>
</evidence>
<dbReference type="InterPro" id="IPR006202">
    <property type="entry name" value="Neur_chan_lig-bd"/>
</dbReference>
<dbReference type="PRINTS" id="PR00254">
    <property type="entry name" value="NICOTINICR"/>
</dbReference>
<dbReference type="InterPro" id="IPR002394">
    <property type="entry name" value="Nicotinic_acetylcholine_rcpt"/>
</dbReference>
<dbReference type="GO" id="GO:0022848">
    <property type="term" value="F:acetylcholine-gated monoatomic cation-selective channel activity"/>
    <property type="evidence" value="ECO:0007669"/>
    <property type="project" value="InterPro"/>
</dbReference>
<dbReference type="GO" id="GO:0004888">
    <property type="term" value="F:transmembrane signaling receptor activity"/>
    <property type="evidence" value="ECO:0007669"/>
    <property type="project" value="InterPro"/>
</dbReference>
<dbReference type="InterPro" id="IPR038050">
    <property type="entry name" value="Neuro_actylchol_rec"/>
</dbReference>
<dbReference type="AlphaFoldDB" id="A0A3S1A393"/>
<dbReference type="PANTHER" id="PTHR18945">
    <property type="entry name" value="NEUROTRANSMITTER GATED ION CHANNEL"/>
    <property type="match status" value="1"/>
</dbReference>
<feature type="non-terminal residue" evidence="18">
    <location>
        <position position="462"/>
    </location>
</feature>
<evidence type="ECO:0000256" key="12">
    <source>
        <dbReference type="ARBA" id="ARBA00023286"/>
    </source>
</evidence>
<feature type="domain" description="Neurotransmitter-gated ion-channel ligand-binding" evidence="16">
    <location>
        <begin position="6"/>
        <end position="180"/>
    </location>
</feature>
<evidence type="ECO:0000256" key="4">
    <source>
        <dbReference type="ARBA" id="ARBA00022692"/>
    </source>
</evidence>
<gene>
    <name evidence="18" type="ORF">EGW08_010648</name>
</gene>
<feature type="transmembrane region" description="Helical" evidence="15">
    <location>
        <begin position="247"/>
        <end position="270"/>
    </location>
</feature>
<evidence type="ECO:0000256" key="6">
    <source>
        <dbReference type="ARBA" id="ARBA00023018"/>
    </source>
</evidence>
<keyword evidence="13 15" id="KW-0407">Ion channel</keyword>
<dbReference type="InterPro" id="IPR018000">
    <property type="entry name" value="Neurotransmitter_ion_chnl_CS"/>
</dbReference>
<evidence type="ECO:0000256" key="14">
    <source>
        <dbReference type="ARBA" id="ARBA00034099"/>
    </source>
</evidence>
<dbReference type="InterPro" id="IPR006201">
    <property type="entry name" value="Neur_channel"/>
</dbReference>
<dbReference type="InterPro" id="IPR036719">
    <property type="entry name" value="Neuro-gated_channel_TM_sf"/>
</dbReference>
<dbReference type="Pfam" id="PF02932">
    <property type="entry name" value="Neur_chan_memb"/>
    <property type="match status" value="1"/>
</dbReference>
<dbReference type="InterPro" id="IPR006029">
    <property type="entry name" value="Neurotrans-gated_channel_TM"/>
</dbReference>
<feature type="transmembrane region" description="Helical" evidence="15">
    <location>
        <begin position="433"/>
        <end position="456"/>
    </location>
</feature>
<accession>A0A3S1A393</accession>
<comment type="similarity">
    <text evidence="1">Belongs to the ligand-gated ion channel (TC 1.A.9) family. Acetylcholine receptor (TC 1.A.9.1) subfamily.</text>
</comment>
<keyword evidence="6" id="KW-0770">Synapse</keyword>
<evidence type="ECO:0000313" key="19">
    <source>
        <dbReference type="Proteomes" id="UP000271974"/>
    </source>
</evidence>
<keyword evidence="5 15" id="KW-1133">Transmembrane helix</keyword>
<keyword evidence="19" id="KW-1185">Reference proteome</keyword>
<evidence type="ECO:0000256" key="11">
    <source>
        <dbReference type="ARBA" id="ARBA00023180"/>
    </source>
</evidence>
<proteinExistence type="inferred from homology"/>
<sequence>MQVKCTLKGVKIEDERNQVMTTNVWLDQEWRDEKFQWDPADFNGLKVLRMPCRHIWKPDIVLYNSVEDYTDGYMQSLAMVHSDGTVFWPPIVRFQSTCKIDITFFPFDDQLCKMKLGSWAYDGFQVDVYNRTVPVDLSNYVSNGEWQLMSVKAQRNVVYYPCCPEPFPDVIFTIHLRRRTLYYTYNVIAYNVIIPCVMLSCLTLLVFWMSPTSGEKVTLGLTVLLAFSVFMLLIAENMPATSNFVPLIGMYITSVMGITSLSVVLAVLVSNISQGGRNERTVPRGLHLMTVYLARAMCMRLHYLSAQQASQNSTTPSSGHSGSRAPNLSEKTAMLAAKSANNSRARRSFYKVGHGFQVSNDSGCGLIDFEMGDIGSPAAAQRTAAEDLAKTNCKDIDMILALLKSIMVKESEKERVDMIRLQWEEVAIIVDRFLFYIFLALTLVATLTTLVIMPLLKPTEPE</sequence>
<evidence type="ECO:0000259" key="16">
    <source>
        <dbReference type="Pfam" id="PF02931"/>
    </source>
</evidence>
<keyword evidence="2 15" id="KW-0813">Transport</keyword>
<dbReference type="SUPFAM" id="SSF90112">
    <property type="entry name" value="Neurotransmitter-gated ion-channel transmembrane pore"/>
    <property type="match status" value="1"/>
</dbReference>
<keyword evidence="8 15" id="KW-0472">Membrane</keyword>
<dbReference type="SUPFAM" id="SSF63712">
    <property type="entry name" value="Nicotinic receptor ligand binding domain-like"/>
    <property type="match status" value="1"/>
</dbReference>
<feature type="transmembrane region" description="Helical" evidence="15">
    <location>
        <begin position="187"/>
        <end position="210"/>
    </location>
</feature>
<keyword evidence="4 15" id="KW-0812">Transmembrane</keyword>
<dbReference type="OrthoDB" id="5975154at2759"/>
<dbReference type="EMBL" id="RQTK01000328">
    <property type="protein sequence ID" value="RUS81596.1"/>
    <property type="molecule type" value="Genomic_DNA"/>
</dbReference>
<evidence type="ECO:0000256" key="3">
    <source>
        <dbReference type="ARBA" id="ARBA00022475"/>
    </source>
</evidence>
<dbReference type="FunFam" id="2.70.170.10:FF:000016">
    <property type="entry name" value="Nicotinic acetylcholine receptor subunit"/>
    <property type="match status" value="1"/>
</dbReference>
<evidence type="ECO:0000256" key="9">
    <source>
        <dbReference type="ARBA" id="ARBA00023157"/>
    </source>
</evidence>
<dbReference type="CDD" id="cd18997">
    <property type="entry name" value="LGIC_ECD_nAChR"/>
    <property type="match status" value="1"/>
</dbReference>
<keyword evidence="11" id="KW-0325">Glycoprotein</keyword>
<comment type="caution">
    <text evidence="18">The sequence shown here is derived from an EMBL/GenBank/DDBJ whole genome shotgun (WGS) entry which is preliminary data.</text>
</comment>
<keyword evidence="12" id="KW-1071">Ligand-gated ion channel</keyword>
<evidence type="ECO:0000259" key="17">
    <source>
        <dbReference type="Pfam" id="PF02932"/>
    </source>
</evidence>
<reference evidence="18 19" key="1">
    <citation type="submission" date="2019-01" db="EMBL/GenBank/DDBJ databases">
        <title>A draft genome assembly of the solar-powered sea slug Elysia chlorotica.</title>
        <authorList>
            <person name="Cai H."/>
            <person name="Li Q."/>
            <person name="Fang X."/>
            <person name="Li J."/>
            <person name="Curtis N.E."/>
            <person name="Altenburger A."/>
            <person name="Shibata T."/>
            <person name="Feng M."/>
            <person name="Maeda T."/>
            <person name="Schwartz J.A."/>
            <person name="Shigenobu S."/>
            <person name="Lundholm N."/>
            <person name="Nishiyama T."/>
            <person name="Yang H."/>
            <person name="Hasebe M."/>
            <person name="Li S."/>
            <person name="Pierce S.K."/>
            <person name="Wang J."/>
        </authorList>
    </citation>
    <scope>NUCLEOTIDE SEQUENCE [LARGE SCALE GENOMIC DNA]</scope>
    <source>
        <strain evidence="18">EC2010</strain>
        <tissue evidence="18">Whole organism of an adult</tissue>
    </source>
</reference>
<dbReference type="Pfam" id="PF02931">
    <property type="entry name" value="Neur_chan_LBD"/>
    <property type="match status" value="1"/>
</dbReference>
<keyword evidence="7 15" id="KW-0406">Ion transport</keyword>
<evidence type="ECO:0000256" key="8">
    <source>
        <dbReference type="ARBA" id="ARBA00023136"/>
    </source>
</evidence>
<dbReference type="GO" id="GO:0045211">
    <property type="term" value="C:postsynaptic membrane"/>
    <property type="evidence" value="ECO:0007669"/>
    <property type="project" value="InterPro"/>
</dbReference>
<evidence type="ECO:0000313" key="18">
    <source>
        <dbReference type="EMBL" id="RUS81596.1"/>
    </source>
</evidence>
<evidence type="ECO:0000256" key="1">
    <source>
        <dbReference type="ARBA" id="ARBA00009237"/>
    </source>
</evidence>
<dbReference type="InterPro" id="IPR036734">
    <property type="entry name" value="Neur_chan_lig-bd_sf"/>
</dbReference>
<evidence type="ECO:0000256" key="7">
    <source>
        <dbReference type="ARBA" id="ARBA00023065"/>
    </source>
</evidence>
<evidence type="ECO:0000256" key="2">
    <source>
        <dbReference type="ARBA" id="ARBA00022448"/>
    </source>
</evidence>
<name>A0A3S1A393_ELYCH</name>
<evidence type="ECO:0008006" key="20">
    <source>
        <dbReference type="Google" id="ProtNLM"/>
    </source>
</evidence>
<keyword evidence="9" id="KW-1015">Disulfide bond</keyword>
<dbReference type="CDD" id="cd19051">
    <property type="entry name" value="LGIC_TM_cation"/>
    <property type="match status" value="1"/>
</dbReference>
<dbReference type="PRINTS" id="PR00252">
    <property type="entry name" value="NRIONCHANNEL"/>
</dbReference>
<dbReference type="STRING" id="188477.A0A3S1A393"/>
<keyword evidence="10" id="KW-0675">Receptor</keyword>
<comment type="caution">
    <text evidence="15">Lacks conserved residue(s) required for the propagation of feature annotation.</text>
</comment>
<evidence type="ECO:0000256" key="13">
    <source>
        <dbReference type="ARBA" id="ARBA00023303"/>
    </source>
</evidence>
<dbReference type="Gene3D" id="2.70.170.10">
    <property type="entry name" value="Neurotransmitter-gated ion-channel ligand-binding domain"/>
    <property type="match status" value="1"/>
</dbReference>
<protein>
    <recommendedName>
        <fullName evidence="20">Neurotransmitter-gated ion-channel ligand-binding domain-containing protein</fullName>
    </recommendedName>
</protein>
<feature type="domain" description="Neurotransmitter-gated ion-channel transmembrane" evidence="17">
    <location>
        <begin position="192"/>
        <end position="448"/>
    </location>
</feature>
<dbReference type="PROSITE" id="PS00236">
    <property type="entry name" value="NEUROTR_ION_CHANNEL"/>
    <property type="match status" value="1"/>
</dbReference>
<keyword evidence="3" id="KW-1003">Cell membrane</keyword>
<evidence type="ECO:0000256" key="10">
    <source>
        <dbReference type="ARBA" id="ARBA00023170"/>
    </source>
</evidence>
<comment type="subcellular location">
    <subcellularLocation>
        <location evidence="14">Synaptic cell membrane</location>
        <topology evidence="14">Multi-pass membrane protein</topology>
    </subcellularLocation>
</comment>
<organism evidence="18 19">
    <name type="scientific">Elysia chlorotica</name>
    <name type="common">Eastern emerald elysia</name>
    <name type="synonym">Sea slug</name>
    <dbReference type="NCBI Taxonomy" id="188477"/>
    <lineage>
        <taxon>Eukaryota</taxon>
        <taxon>Metazoa</taxon>
        <taxon>Spiralia</taxon>
        <taxon>Lophotrochozoa</taxon>
        <taxon>Mollusca</taxon>
        <taxon>Gastropoda</taxon>
        <taxon>Heterobranchia</taxon>
        <taxon>Euthyneura</taxon>
        <taxon>Panpulmonata</taxon>
        <taxon>Sacoglossa</taxon>
        <taxon>Placobranchoidea</taxon>
        <taxon>Plakobranchidae</taxon>
        <taxon>Elysia</taxon>
    </lineage>
</organism>
<dbReference type="Gene3D" id="1.20.58.390">
    <property type="entry name" value="Neurotransmitter-gated ion-channel transmembrane domain"/>
    <property type="match status" value="1"/>
</dbReference>